<sequence>MKAIIKAILQTLTIIFLAFIILISTFALQEKMQPKQIEVKIYKHYDKDENMLCYYNNLGGMSCVWSMEDL</sequence>
<dbReference type="RefSeq" id="YP_010675229.1">
    <property type="nucleotide sequence ID" value="NC_071000.1"/>
</dbReference>
<dbReference type="GeneID" id="77951551"/>
<evidence type="ECO:0000256" key="1">
    <source>
        <dbReference type="SAM" id="Phobius"/>
    </source>
</evidence>
<feature type="transmembrane region" description="Helical" evidence="1">
    <location>
        <begin position="7"/>
        <end position="28"/>
    </location>
</feature>
<protein>
    <submittedName>
        <fullName evidence="2">Uncharacterized protein</fullName>
    </submittedName>
</protein>
<reference evidence="2" key="1">
    <citation type="submission" date="2020-10" db="EMBL/GenBank/DDBJ databases">
        <title>Novel bacteriophages targeting Providencia spp. as potential agents for phage therapy.</title>
        <authorList>
            <person name="Rakov C."/>
            <person name="Alkalay-Oren S."/>
            <person name="Coppenhagen-Glazer S."/>
            <person name="Hazan R."/>
        </authorList>
    </citation>
    <scope>NUCLEOTIDE SEQUENCE</scope>
</reference>
<keyword evidence="1" id="KW-1133">Transmembrane helix</keyword>
<proteinExistence type="predicted"/>
<accession>A0A873WRZ4</accession>
<keyword evidence="3" id="KW-1185">Reference proteome</keyword>
<dbReference type="Proteomes" id="UP000662885">
    <property type="component" value="Segment"/>
</dbReference>
<organism evidence="2 3">
    <name type="scientific">Providencia phage PSTCR4</name>
    <dbReference type="NCBI Taxonomy" id="2783546"/>
    <lineage>
        <taxon>Viruses</taxon>
        <taxon>Duplodnaviria</taxon>
        <taxon>Heunggongvirae</taxon>
        <taxon>Uroviricota</taxon>
        <taxon>Caudoviricetes</taxon>
        <taxon>Craquatrovirus</taxon>
        <taxon>Craquatrovirus PSTCR4</taxon>
    </lineage>
</organism>
<keyword evidence="1" id="KW-0812">Transmembrane</keyword>
<dbReference type="KEGG" id="vg:77951551"/>
<evidence type="ECO:0000313" key="2">
    <source>
        <dbReference type="EMBL" id="QPB12088.1"/>
    </source>
</evidence>
<dbReference type="EMBL" id="MW057856">
    <property type="protein sequence ID" value="QPB12088.1"/>
    <property type="molecule type" value="Genomic_DNA"/>
</dbReference>
<name>A0A873WRZ4_9CAUD</name>
<keyword evidence="1" id="KW-0472">Membrane</keyword>
<evidence type="ECO:0000313" key="3">
    <source>
        <dbReference type="Proteomes" id="UP000662885"/>
    </source>
</evidence>